<feature type="region of interest" description="Disordered" evidence="4">
    <location>
        <begin position="180"/>
        <end position="249"/>
    </location>
</feature>
<dbReference type="GO" id="GO:0006355">
    <property type="term" value="P:regulation of DNA-templated transcription"/>
    <property type="evidence" value="ECO:0007669"/>
    <property type="project" value="InterPro"/>
</dbReference>
<feature type="compositionally biased region" description="Low complexity" evidence="4">
    <location>
        <begin position="221"/>
        <end position="243"/>
    </location>
</feature>
<evidence type="ECO:0000313" key="7">
    <source>
        <dbReference type="EMBL" id="PWN99183.1"/>
    </source>
</evidence>
<sequence>MSSTRRMRGTAIHRALLIGSTATPLSSAERLTAPPDHTHRWTVAVRSAASNPLPTLPATTTGMPVAAGSSAAASSSVIAAGAAQEEEGISTRGRDQSDFHRCAGGKDDISHFIKRVQFKLHDTYAHATRNIDRAPFQVTETGWGEFEIAIKIFFVPESGEKPLQTHHHLKLHPWHPVSRPVVAPPPAAPTEAAPTEGAAGAEADASADVSMASVEEKADDAQPQPQAESSQPAATQESSESQSKLVDPPPVVHSWAYEEIVFPEPLEPFYDILIAHPPTPLFSSSAQAFADPSAYRSYLSLLSSLPASESAGVGFAPDAHQLGSAAAASGTLLPPHPLHASTGALFDALSLEAVAHEADRLDAARTMAVRELEACRAKLIESEKKLREGKKRLESGMA</sequence>
<keyword evidence="3" id="KW-0234">DNA repair</keyword>
<feature type="domain" description="YEATS" evidence="6">
    <location>
        <begin position="6"/>
        <end position="276"/>
    </location>
</feature>
<evidence type="ECO:0000256" key="3">
    <source>
        <dbReference type="RuleBase" id="RU367117"/>
    </source>
</evidence>
<keyword evidence="3" id="KW-0175">Coiled coil</keyword>
<evidence type="ECO:0000256" key="2">
    <source>
        <dbReference type="PROSITE-ProRule" id="PRU00376"/>
    </source>
</evidence>
<evidence type="ECO:0000313" key="8">
    <source>
        <dbReference type="Proteomes" id="UP000245946"/>
    </source>
</evidence>
<keyword evidence="3" id="KW-0156">Chromatin regulator</keyword>
<feature type="compositionally biased region" description="Low complexity" evidence="4">
    <location>
        <begin position="189"/>
        <end position="213"/>
    </location>
</feature>
<keyword evidence="5" id="KW-0732">Signal</keyword>
<dbReference type="InterPro" id="IPR005033">
    <property type="entry name" value="YEATS"/>
</dbReference>
<dbReference type="InterPro" id="IPR038704">
    <property type="entry name" value="YEAST_sf"/>
</dbReference>
<dbReference type="Pfam" id="PF03366">
    <property type="entry name" value="YEATS"/>
    <property type="match status" value="1"/>
</dbReference>
<name>A0A316ZFY4_9BASI</name>
<comment type="similarity">
    <text evidence="3">Belongs to the YAF9 family.</text>
</comment>
<keyword evidence="1 2" id="KW-0539">Nucleus</keyword>
<keyword evidence="3" id="KW-0010">Activator</keyword>
<dbReference type="AlphaFoldDB" id="A0A316ZFY4"/>
<reference evidence="7 8" key="1">
    <citation type="journal article" date="2018" name="Mol. Biol. Evol.">
        <title>Broad Genomic Sampling Reveals a Smut Pathogenic Ancestry of the Fungal Clade Ustilaginomycotina.</title>
        <authorList>
            <person name="Kijpornyongpan T."/>
            <person name="Mondo S.J."/>
            <person name="Barry K."/>
            <person name="Sandor L."/>
            <person name="Lee J."/>
            <person name="Lipzen A."/>
            <person name="Pangilinan J."/>
            <person name="LaButti K."/>
            <person name="Hainaut M."/>
            <person name="Henrissat B."/>
            <person name="Grigoriev I.V."/>
            <person name="Spatafora J.W."/>
            <person name="Aime M.C."/>
        </authorList>
    </citation>
    <scope>NUCLEOTIDE SEQUENCE [LARGE SCALE GENOMIC DNA]</scope>
    <source>
        <strain evidence="7 8">MCA 4186</strain>
    </source>
</reference>
<keyword evidence="3" id="KW-0804">Transcription</keyword>
<evidence type="ECO:0000256" key="4">
    <source>
        <dbReference type="SAM" id="MobiDB-lite"/>
    </source>
</evidence>
<dbReference type="EMBL" id="KZ819289">
    <property type="protein sequence ID" value="PWN99183.1"/>
    <property type="molecule type" value="Genomic_DNA"/>
</dbReference>
<dbReference type="PROSITE" id="PS51037">
    <property type="entry name" value="YEATS"/>
    <property type="match status" value="1"/>
</dbReference>
<keyword evidence="8" id="KW-1185">Reference proteome</keyword>
<dbReference type="GO" id="GO:0005737">
    <property type="term" value="C:cytoplasm"/>
    <property type="evidence" value="ECO:0007669"/>
    <property type="project" value="UniProtKB-SubCell"/>
</dbReference>
<dbReference type="OrthoDB" id="16041at2759"/>
<evidence type="ECO:0000256" key="5">
    <source>
        <dbReference type="SAM" id="SignalP"/>
    </source>
</evidence>
<dbReference type="InterPro" id="IPR055129">
    <property type="entry name" value="YEATS_dom"/>
</dbReference>
<comment type="subcellular location">
    <subcellularLocation>
        <location evidence="3">Nucleus</location>
    </subcellularLocation>
    <subcellularLocation>
        <location evidence="3">Cytoplasm</location>
    </subcellularLocation>
</comment>
<organism evidence="7 8">
    <name type="scientific">Tilletiopsis washingtonensis</name>
    <dbReference type="NCBI Taxonomy" id="58919"/>
    <lineage>
        <taxon>Eukaryota</taxon>
        <taxon>Fungi</taxon>
        <taxon>Dikarya</taxon>
        <taxon>Basidiomycota</taxon>
        <taxon>Ustilaginomycotina</taxon>
        <taxon>Exobasidiomycetes</taxon>
        <taxon>Entylomatales</taxon>
        <taxon>Entylomatales incertae sedis</taxon>
        <taxon>Tilletiopsis</taxon>
    </lineage>
</organism>
<dbReference type="Proteomes" id="UP000245946">
    <property type="component" value="Unassembled WGS sequence"/>
</dbReference>
<protein>
    <recommendedName>
        <fullName evidence="3">Protein AF-9 homolog</fullName>
    </recommendedName>
</protein>
<comment type="subunit">
    <text evidence="3">Component of the SWR1 chromatin-remodeling complex and of the NuA4 histone acetyltransferase complex.</text>
</comment>
<dbReference type="STRING" id="58919.A0A316ZFY4"/>
<keyword evidence="3" id="KW-0963">Cytoplasm</keyword>
<accession>A0A316ZFY4</accession>
<gene>
    <name evidence="3" type="primary">YAF9</name>
    <name evidence="7" type="ORF">FA09DRAFT_329117</name>
</gene>
<dbReference type="Gene3D" id="2.60.40.1970">
    <property type="entry name" value="YEATS domain"/>
    <property type="match status" value="1"/>
</dbReference>
<keyword evidence="3" id="KW-0805">Transcription regulation</keyword>
<comment type="domain">
    <text evidence="3">The coiled-coil domain is required for assembly into the NuA4 complex.</text>
</comment>
<dbReference type="GO" id="GO:0000812">
    <property type="term" value="C:Swr1 complex"/>
    <property type="evidence" value="ECO:0007669"/>
    <property type="project" value="UniProtKB-UniRule"/>
</dbReference>
<dbReference type="PANTHER" id="PTHR23195">
    <property type="entry name" value="YEATS DOMAIN"/>
    <property type="match status" value="1"/>
</dbReference>
<evidence type="ECO:0000259" key="6">
    <source>
        <dbReference type="PROSITE" id="PS51037"/>
    </source>
</evidence>
<dbReference type="GO" id="GO:0006325">
    <property type="term" value="P:chromatin organization"/>
    <property type="evidence" value="ECO:0007669"/>
    <property type="project" value="UniProtKB-KW"/>
</dbReference>
<feature type="chain" id="PRO_5016382723" description="Protein AF-9 homolog" evidence="5">
    <location>
        <begin position="29"/>
        <end position="398"/>
    </location>
</feature>
<feature type="signal peptide" evidence="5">
    <location>
        <begin position="1"/>
        <end position="28"/>
    </location>
</feature>
<keyword evidence="3" id="KW-0227">DNA damage</keyword>
<comment type="function">
    <text evidence="3">Component of the SWR1 complex which mediates the ATP-dependent exchange of histone H2A for an H2A variant leading to transcriptional regulation of selected genes by chromatin remodeling. Component of the NuA4 histone acetyltransferase complex which is involved in transcriptional activation of selected genes principally by acetylation of nucleosomal histones H4 and H2A. The NuA4 complex is also involved in DNA repair. Yaf9 may also be required for viability in conditions in which the structural integrity of the spindle is compromised.</text>
</comment>
<dbReference type="GO" id="GO:0006281">
    <property type="term" value="P:DNA repair"/>
    <property type="evidence" value="ECO:0007669"/>
    <property type="project" value="UniProtKB-UniRule"/>
</dbReference>
<proteinExistence type="inferred from homology"/>
<evidence type="ECO:0000256" key="1">
    <source>
        <dbReference type="ARBA" id="ARBA00023242"/>
    </source>
</evidence>